<dbReference type="EMBL" id="CP015519">
    <property type="protein sequence ID" value="APG27362.1"/>
    <property type="molecule type" value="Genomic_DNA"/>
</dbReference>
<dbReference type="PANTHER" id="PTHR30288:SF0">
    <property type="entry name" value="FLAGELLAR HOOK-ASSOCIATED PROTEIN 2"/>
    <property type="match status" value="1"/>
</dbReference>
<dbReference type="GO" id="GO:0071973">
    <property type="term" value="P:bacterial-type flagellum-dependent cell motility"/>
    <property type="evidence" value="ECO:0007669"/>
    <property type="project" value="TreeGrafter"/>
</dbReference>
<dbReference type="STRING" id="1842532.A7E78_05600"/>
<dbReference type="InterPro" id="IPR010810">
    <property type="entry name" value="Flagellin_hook_IN_motif"/>
</dbReference>
<comment type="subunit">
    <text evidence="2 5">Homopentamer.</text>
</comment>
<evidence type="ECO:0000256" key="3">
    <source>
        <dbReference type="ARBA" id="ARBA00023054"/>
    </source>
</evidence>
<proteinExistence type="inferred from homology"/>
<dbReference type="InterPro" id="IPR040026">
    <property type="entry name" value="FliD"/>
</dbReference>
<keyword evidence="5" id="KW-0964">Secreted</keyword>
<dbReference type="KEGG" id="pef:A7E78_05600"/>
<dbReference type="GO" id="GO:0007155">
    <property type="term" value="P:cell adhesion"/>
    <property type="evidence" value="ECO:0007669"/>
    <property type="project" value="InterPro"/>
</dbReference>
<feature type="domain" description="Flagellar hook-associated protein 2 N-terminal" evidence="6">
    <location>
        <begin position="10"/>
        <end position="106"/>
    </location>
</feature>
<gene>
    <name evidence="8" type="ORF">A7E78_05600</name>
</gene>
<dbReference type="RefSeq" id="WP_072283330.1">
    <property type="nucleotide sequence ID" value="NZ_CP015519.1"/>
</dbReference>
<evidence type="ECO:0000256" key="4">
    <source>
        <dbReference type="ARBA" id="ARBA00023143"/>
    </source>
</evidence>
<protein>
    <recommendedName>
        <fullName evidence="5">Flagellar hook-associated protein 2</fullName>
        <shortName evidence="5">HAP2</shortName>
    </recommendedName>
    <alternativeName>
        <fullName evidence="5">Flagellar cap protein</fullName>
    </alternativeName>
</protein>
<organism evidence="8 9">
    <name type="scientific">Syntrophotalea acetylenivorans</name>
    <dbReference type="NCBI Taxonomy" id="1842532"/>
    <lineage>
        <taxon>Bacteria</taxon>
        <taxon>Pseudomonadati</taxon>
        <taxon>Thermodesulfobacteriota</taxon>
        <taxon>Desulfuromonadia</taxon>
        <taxon>Desulfuromonadales</taxon>
        <taxon>Syntrophotaleaceae</taxon>
        <taxon>Syntrophotalea</taxon>
    </lineage>
</organism>
<evidence type="ECO:0000313" key="9">
    <source>
        <dbReference type="Proteomes" id="UP000182517"/>
    </source>
</evidence>
<dbReference type="GO" id="GO:0005576">
    <property type="term" value="C:extracellular region"/>
    <property type="evidence" value="ECO:0007669"/>
    <property type="project" value="UniProtKB-SubCell"/>
</dbReference>
<accession>A0A1L3GN56</accession>
<evidence type="ECO:0000256" key="5">
    <source>
        <dbReference type="RuleBase" id="RU362066"/>
    </source>
</evidence>
<comment type="subcellular location">
    <subcellularLocation>
        <location evidence="5">Secreted</location>
    </subcellularLocation>
    <subcellularLocation>
        <location evidence="5">Bacterial flagellum</location>
    </subcellularLocation>
</comment>
<keyword evidence="3" id="KW-0175">Coiled coil</keyword>
<dbReference type="AlphaFoldDB" id="A0A1L3GN56"/>
<dbReference type="InterPro" id="IPR010809">
    <property type="entry name" value="FliD_C"/>
</dbReference>
<evidence type="ECO:0000256" key="1">
    <source>
        <dbReference type="ARBA" id="ARBA00009764"/>
    </source>
</evidence>
<dbReference type="OrthoDB" id="9810816at2"/>
<keyword evidence="4 5" id="KW-0975">Bacterial flagellum</keyword>
<dbReference type="Proteomes" id="UP000182517">
    <property type="component" value="Chromosome"/>
</dbReference>
<dbReference type="Pfam" id="PF07195">
    <property type="entry name" value="FliD_C"/>
    <property type="match status" value="1"/>
</dbReference>
<evidence type="ECO:0000259" key="6">
    <source>
        <dbReference type="Pfam" id="PF02465"/>
    </source>
</evidence>
<dbReference type="GO" id="GO:0009424">
    <property type="term" value="C:bacterial-type flagellum hook"/>
    <property type="evidence" value="ECO:0007669"/>
    <property type="project" value="UniProtKB-UniRule"/>
</dbReference>
<comment type="function">
    <text evidence="5">Required for morphogenesis and for the elongation of the flagellar filament by facilitating polymerization of the flagellin monomers at the tip of growing filament. Forms a capping structure, which prevents flagellin subunits (transported through the central channel of the flagellum) from leaking out without polymerization at the distal end.</text>
</comment>
<dbReference type="Pfam" id="PF07196">
    <property type="entry name" value="Flagellin_IN"/>
    <property type="match status" value="2"/>
</dbReference>
<dbReference type="PANTHER" id="PTHR30288">
    <property type="entry name" value="FLAGELLAR CAP/ASSEMBLY PROTEIN FLID"/>
    <property type="match status" value="1"/>
</dbReference>
<evidence type="ECO:0000256" key="2">
    <source>
        <dbReference type="ARBA" id="ARBA00011255"/>
    </source>
</evidence>
<feature type="domain" description="Flagellar hook-associated protein 2 C-terminal" evidence="7">
    <location>
        <begin position="297"/>
        <end position="518"/>
    </location>
</feature>
<dbReference type="GO" id="GO:0009421">
    <property type="term" value="C:bacterial-type flagellum filament cap"/>
    <property type="evidence" value="ECO:0007669"/>
    <property type="project" value="InterPro"/>
</dbReference>
<comment type="similarity">
    <text evidence="1 5">Belongs to the FliD family.</text>
</comment>
<dbReference type="InterPro" id="IPR003481">
    <property type="entry name" value="FliD_N"/>
</dbReference>
<sequence>MTISFGGLATGLDTTSLITQMMELERQPLKQMEVDKAYFNNRLTALNQFEGKLESFLSQIEKLNSATELQAKKTIQGSEDYFSATVDSEGITGSYQVEVVDLAQVQKSVSLGVADKSAHNFGMGTLTLQVGDDDPVDITIDGQNNSLDDIMAAINDADAGVTASIINDGTSNPYRLVLTGAEAATSFSLTSSLATFDGNLSNLEIGGYSDPDAQLFGSGTVSLSTGHDITLSGPNNSLTDLRDAINAETGTTGVSASLTEDGSGGWRLELTGGTIDSTALSGASGYAPPSLADTQNAQQAHIRVDGIDIYSASNTLSEAIPGVTLNLDKAEEGTQTSLTVDLDESAIKDLIKDFISGYNKVVSYVTSQSKSEDGSAGILIGDTGMNSAKRRLQSMLTKPIEGSISSLSMLGMKTQKDGTLELDEDTLTEAIQSDLDGVTTLLAGNESVVGIATQMADYLESITDDIDGLFSSREDTIQSNIKGIEKSIERMEMRLEKREQTLYNQFNALEQLVSSMNSTSSFLTTQLKSLENLWSNQ</sequence>
<keyword evidence="9" id="KW-1185">Reference proteome</keyword>
<dbReference type="Pfam" id="PF02465">
    <property type="entry name" value="FliD_N"/>
    <property type="match status" value="1"/>
</dbReference>
<evidence type="ECO:0000313" key="8">
    <source>
        <dbReference type="EMBL" id="APG27362.1"/>
    </source>
</evidence>
<reference evidence="8 9" key="1">
    <citation type="journal article" date="2017" name="Genome Announc.">
        <title>Complete Genome Sequences of Two Acetylene-Fermenting Pelobacter acetylenicus Strains.</title>
        <authorList>
            <person name="Sutton J.M."/>
            <person name="Baesman S.M."/>
            <person name="Fierst J.L."/>
            <person name="Poret-Peterson A.T."/>
            <person name="Oremland R.S."/>
            <person name="Dunlap D.S."/>
            <person name="Akob D.M."/>
        </authorList>
    </citation>
    <scope>NUCLEOTIDE SEQUENCE [LARGE SCALE GENOMIC DNA]</scope>
    <source>
        <strain evidence="8 9">SFB93</strain>
    </source>
</reference>
<name>A0A1L3GN56_9BACT</name>
<evidence type="ECO:0000259" key="7">
    <source>
        <dbReference type="Pfam" id="PF07195"/>
    </source>
</evidence>